<feature type="compositionally biased region" description="Basic and acidic residues" evidence="1">
    <location>
        <begin position="130"/>
        <end position="145"/>
    </location>
</feature>
<feature type="region of interest" description="Disordered" evidence="1">
    <location>
        <begin position="19"/>
        <end position="277"/>
    </location>
</feature>
<sequence>MAQEQALPSLEAPIVLIPNIGSLDPSNDSLHTEQEPLGHEPLTDPRSPTQARQFSPSTRSRKTSSNINPDNVSSNLAGDFALPAEPLSLDTNRQALWNGDTSDPAGRQFPKQQMDTSGTWGCSTVAPANHNDDSSERRQEQRTEVSDWVESSVNQCGLPIQSGTKRSSEEHLEPSDSSSNAQLSPGGCDDPLLEDHGKPRAQKKLKKAASNALPRSVCHEVQPSAISLPITPSEQISQESANGGESQDSDNIQSRRSSFRYSSTNPGPGTGAEYHETPFSGVIKRTTIGHDTYYSLEFKSNALSTCFPQVMSLLASTSPAVALNTMASSKTSSSRERYTPEDDQKIIRLKDKMGLTWEEIADQFPGRSSTALHVRYSTKLRGKPPAPPRKKTQRNHPWQEERSSSLSNTFGY</sequence>
<protein>
    <submittedName>
        <fullName evidence="3">MYB DNA-binding domain containing protein</fullName>
    </submittedName>
</protein>
<evidence type="ECO:0000256" key="1">
    <source>
        <dbReference type="SAM" id="MobiDB-lite"/>
    </source>
</evidence>
<dbReference type="Proteomes" id="UP001392437">
    <property type="component" value="Unassembled WGS sequence"/>
</dbReference>
<keyword evidence="4" id="KW-1185">Reference proteome</keyword>
<feature type="compositionally biased region" description="Polar residues" evidence="1">
    <location>
        <begin position="149"/>
        <end position="165"/>
    </location>
</feature>
<gene>
    <name evidence="3" type="ORF">PG999_005544</name>
</gene>
<comment type="caution">
    <text evidence="3">The sequence shown here is derived from an EMBL/GenBank/DDBJ whole genome shotgun (WGS) entry which is preliminary data.</text>
</comment>
<accession>A0AAW0R2D9</accession>
<name>A0AAW0R2D9_9PEZI</name>
<organism evidence="3 4">
    <name type="scientific">Apiospora kogelbergensis</name>
    <dbReference type="NCBI Taxonomy" id="1337665"/>
    <lineage>
        <taxon>Eukaryota</taxon>
        <taxon>Fungi</taxon>
        <taxon>Dikarya</taxon>
        <taxon>Ascomycota</taxon>
        <taxon>Pezizomycotina</taxon>
        <taxon>Sordariomycetes</taxon>
        <taxon>Xylariomycetidae</taxon>
        <taxon>Amphisphaeriales</taxon>
        <taxon>Apiosporaceae</taxon>
        <taxon>Apiospora</taxon>
    </lineage>
</organism>
<feature type="compositionally biased region" description="Basic and acidic residues" evidence="1">
    <location>
        <begin position="30"/>
        <end position="43"/>
    </location>
</feature>
<proteinExistence type="predicted"/>
<feature type="compositionally biased region" description="Polar residues" evidence="1">
    <location>
        <begin position="110"/>
        <end position="122"/>
    </location>
</feature>
<dbReference type="GO" id="GO:0003677">
    <property type="term" value="F:DNA binding"/>
    <property type="evidence" value="ECO:0007669"/>
    <property type="project" value="UniProtKB-KW"/>
</dbReference>
<dbReference type="CDD" id="cd00167">
    <property type="entry name" value="SANT"/>
    <property type="match status" value="1"/>
</dbReference>
<dbReference type="PROSITE" id="PS50090">
    <property type="entry name" value="MYB_LIKE"/>
    <property type="match status" value="1"/>
</dbReference>
<feature type="compositionally biased region" description="Polar residues" evidence="1">
    <location>
        <begin position="46"/>
        <end position="76"/>
    </location>
</feature>
<evidence type="ECO:0000259" key="2">
    <source>
        <dbReference type="PROSITE" id="PS50090"/>
    </source>
</evidence>
<feature type="domain" description="Myb-like" evidence="2">
    <location>
        <begin position="330"/>
        <end position="380"/>
    </location>
</feature>
<feature type="compositionally biased region" description="Polar residues" evidence="1">
    <location>
        <begin position="89"/>
        <end position="101"/>
    </location>
</feature>
<dbReference type="InterPro" id="IPR009057">
    <property type="entry name" value="Homeodomain-like_sf"/>
</dbReference>
<evidence type="ECO:0000313" key="4">
    <source>
        <dbReference type="Proteomes" id="UP001392437"/>
    </source>
</evidence>
<dbReference type="SMART" id="SM00717">
    <property type="entry name" value="SANT"/>
    <property type="match status" value="1"/>
</dbReference>
<dbReference type="InterPro" id="IPR001005">
    <property type="entry name" value="SANT/Myb"/>
</dbReference>
<dbReference type="Gene3D" id="1.10.10.60">
    <property type="entry name" value="Homeodomain-like"/>
    <property type="match status" value="1"/>
</dbReference>
<dbReference type="SUPFAM" id="SSF46689">
    <property type="entry name" value="Homeodomain-like"/>
    <property type="match status" value="1"/>
</dbReference>
<evidence type="ECO:0000313" key="3">
    <source>
        <dbReference type="EMBL" id="KAK8121424.1"/>
    </source>
</evidence>
<keyword evidence="3" id="KW-0238">DNA-binding</keyword>
<dbReference type="AlphaFoldDB" id="A0AAW0R2D9"/>
<dbReference type="EMBL" id="JAQQWP010000004">
    <property type="protein sequence ID" value="KAK8121424.1"/>
    <property type="molecule type" value="Genomic_DNA"/>
</dbReference>
<feature type="region of interest" description="Disordered" evidence="1">
    <location>
        <begin position="373"/>
        <end position="412"/>
    </location>
</feature>
<reference evidence="3 4" key="1">
    <citation type="submission" date="2023-01" db="EMBL/GenBank/DDBJ databases">
        <title>Analysis of 21 Apiospora genomes using comparative genomics revels a genus with tremendous synthesis potential of carbohydrate active enzymes and secondary metabolites.</title>
        <authorList>
            <person name="Sorensen T."/>
        </authorList>
    </citation>
    <scope>NUCLEOTIDE SEQUENCE [LARGE SCALE GENOMIC DNA]</scope>
    <source>
        <strain evidence="3 4">CBS 117206</strain>
    </source>
</reference>
<feature type="compositionally biased region" description="Basic residues" evidence="1">
    <location>
        <begin position="376"/>
        <end position="394"/>
    </location>
</feature>
<feature type="compositionally biased region" description="Polar residues" evidence="1">
    <location>
        <begin position="230"/>
        <end position="267"/>
    </location>
</feature>
<dbReference type="Pfam" id="PF13921">
    <property type="entry name" value="Myb_DNA-bind_6"/>
    <property type="match status" value="1"/>
</dbReference>